<feature type="domain" description="Recombinase" evidence="2">
    <location>
        <begin position="162"/>
        <end position="285"/>
    </location>
</feature>
<dbReference type="SUPFAM" id="SSF53041">
    <property type="entry name" value="Resolvase-like"/>
    <property type="match status" value="1"/>
</dbReference>
<evidence type="ECO:0000313" key="4">
    <source>
        <dbReference type="Proteomes" id="UP001145072"/>
    </source>
</evidence>
<name>A0A9X3WJ94_9BACI</name>
<dbReference type="GO" id="GO:0000150">
    <property type="term" value="F:DNA strand exchange activity"/>
    <property type="evidence" value="ECO:0007669"/>
    <property type="project" value="InterPro"/>
</dbReference>
<evidence type="ECO:0000259" key="1">
    <source>
        <dbReference type="PROSITE" id="PS51736"/>
    </source>
</evidence>
<dbReference type="Proteomes" id="UP001145072">
    <property type="component" value="Unassembled WGS sequence"/>
</dbReference>
<proteinExistence type="predicted"/>
<reference evidence="3" key="1">
    <citation type="submission" date="2022-06" db="EMBL/GenBank/DDBJ databases">
        <title>Aquibacillus sp. a new bacterium isolated from soil saline samples.</title>
        <authorList>
            <person name="Galisteo C."/>
            <person name="De La Haba R."/>
            <person name="Sanchez-Porro C."/>
            <person name="Ventosa A."/>
        </authorList>
    </citation>
    <scope>NUCLEOTIDE SEQUENCE</scope>
    <source>
        <strain evidence="3">JCM 12387</strain>
    </source>
</reference>
<dbReference type="AlphaFoldDB" id="A0A9X3WJ94"/>
<dbReference type="InterPro" id="IPR050639">
    <property type="entry name" value="SSR_resolvase"/>
</dbReference>
<keyword evidence="4" id="KW-1185">Reference proteome</keyword>
<dbReference type="Pfam" id="PF07508">
    <property type="entry name" value="Recombinase"/>
    <property type="match status" value="1"/>
</dbReference>
<dbReference type="InterPro" id="IPR036162">
    <property type="entry name" value="Resolvase-like_N_sf"/>
</dbReference>
<evidence type="ECO:0000313" key="3">
    <source>
        <dbReference type="EMBL" id="MDC3419361.1"/>
    </source>
</evidence>
<dbReference type="InterPro" id="IPR025827">
    <property type="entry name" value="Zn_ribbon_recom_dom"/>
</dbReference>
<dbReference type="GO" id="GO:0003677">
    <property type="term" value="F:DNA binding"/>
    <property type="evidence" value="ECO:0007669"/>
    <property type="project" value="InterPro"/>
</dbReference>
<accession>A0A9X3WJ94</accession>
<comment type="caution">
    <text evidence="3">The sequence shown here is derived from an EMBL/GenBank/DDBJ whole genome shotgun (WGS) entry which is preliminary data.</text>
</comment>
<dbReference type="SMART" id="SM00857">
    <property type="entry name" value="Resolvase"/>
    <property type="match status" value="1"/>
</dbReference>
<dbReference type="PANTHER" id="PTHR30461">
    <property type="entry name" value="DNA-INVERTASE FROM LAMBDOID PROPHAGE"/>
    <property type="match status" value="1"/>
</dbReference>
<dbReference type="Gene3D" id="3.40.50.1390">
    <property type="entry name" value="Resolvase, N-terminal catalytic domain"/>
    <property type="match status" value="1"/>
</dbReference>
<dbReference type="CDD" id="cd00338">
    <property type="entry name" value="Ser_Recombinase"/>
    <property type="match status" value="1"/>
</dbReference>
<dbReference type="Pfam" id="PF13408">
    <property type="entry name" value="Zn_ribbon_recom"/>
    <property type="match status" value="1"/>
</dbReference>
<dbReference type="Gene3D" id="3.90.1750.20">
    <property type="entry name" value="Putative Large Serine Recombinase, Chain B, Domain 2"/>
    <property type="match status" value="1"/>
</dbReference>
<dbReference type="EMBL" id="JAMQJZ010000002">
    <property type="protein sequence ID" value="MDC3419361.1"/>
    <property type="molecule type" value="Genomic_DNA"/>
</dbReference>
<evidence type="ECO:0000259" key="2">
    <source>
        <dbReference type="PROSITE" id="PS51737"/>
    </source>
</evidence>
<dbReference type="PROSITE" id="PS51737">
    <property type="entry name" value="RECOMBINASE_DNA_BIND"/>
    <property type="match status" value="1"/>
</dbReference>
<feature type="domain" description="Resolvase/invertase-type recombinase catalytic" evidence="1">
    <location>
        <begin position="3"/>
        <end position="154"/>
    </location>
</feature>
<dbReference type="InterPro" id="IPR011109">
    <property type="entry name" value="DNA_bind_recombinase_dom"/>
</dbReference>
<dbReference type="PROSITE" id="PS51736">
    <property type="entry name" value="RECOMBINASES_3"/>
    <property type="match status" value="1"/>
</dbReference>
<dbReference type="PANTHER" id="PTHR30461:SF23">
    <property type="entry name" value="DNA RECOMBINASE-RELATED"/>
    <property type="match status" value="1"/>
</dbReference>
<dbReference type="InterPro" id="IPR006119">
    <property type="entry name" value="Resolv_N"/>
</dbReference>
<organism evidence="3 4">
    <name type="scientific">Aquibacillus koreensis</name>
    <dbReference type="NCBI Taxonomy" id="279446"/>
    <lineage>
        <taxon>Bacteria</taxon>
        <taxon>Bacillati</taxon>
        <taxon>Bacillota</taxon>
        <taxon>Bacilli</taxon>
        <taxon>Bacillales</taxon>
        <taxon>Bacillaceae</taxon>
        <taxon>Aquibacillus</taxon>
    </lineage>
</organism>
<sequence length="557" mass="65163">MKNAVIYGRTSEMGPNFHEKISIDAQIYEIEGYCERKNYEIVETFVDKNYSGGNDNRPDFNLMFAHLEKHHKEIDAVIVYNLSRFSRNLTDLKKYLKILDKLDIDFLSVMEPFCELSGSARGFMINILGSVAELQREQNAEVVRSAMMLKSRQGKHMGGKVPYGYSLNRENGKYEIVEEKAEIVRYIFNSYMDGKNPTQITEEIKSARAKSEMKLNESSIATILTNEKYTGKYEYGKRKNNPNGDRKKRKVDQENWVVINNNHPPIISRETFDLVQKERVKRRIVKNKVEDKKPTKGQKLLTGLVKCSCCGSHYYVSSSTRNYGDYYYYMCSNKKCPHKKVRKIQLETIVLQTILEVFDPEVFKDLYRREYDKVLERINISLENDRFTHKKIQDLIKEKNIYLNVIRDEISQKVNILTDDYKERVSKINKQISTLEDQVHRNNIKFLKGDLPSYSQIFEVLDDSIYNIEFLQTFSFGTIKNLVKYYIEEIVITDINTNESSVEIIFKQGAPSVEFNLKRGQRNLPDELEFSDDDYEYDLLILVTNVIVQMKEQGMAV</sequence>
<dbReference type="RefSeq" id="WP_259869933.1">
    <property type="nucleotide sequence ID" value="NZ_JAMQJZ010000002.1"/>
</dbReference>
<gene>
    <name evidence="3" type="ORF">NC661_03170</name>
</gene>
<dbReference type="Pfam" id="PF00239">
    <property type="entry name" value="Resolvase"/>
    <property type="match status" value="1"/>
</dbReference>
<dbReference type="InterPro" id="IPR038109">
    <property type="entry name" value="DNA_bind_recomb_sf"/>
</dbReference>
<protein>
    <submittedName>
        <fullName evidence="3">Recombinase family protein</fullName>
    </submittedName>
</protein>